<proteinExistence type="predicted"/>
<reference evidence="1 2" key="1">
    <citation type="submission" date="2006-10" db="EMBL/GenBank/DDBJ databases">
        <title>Complete sequence of plasmid pPRO1 of Pelobacter propionicus DSM 2379.</title>
        <authorList>
            <consortium name="US DOE Joint Genome Institute"/>
            <person name="Copeland A."/>
            <person name="Lucas S."/>
            <person name="Lapidus A."/>
            <person name="Barry K."/>
            <person name="Detter J.C."/>
            <person name="Glavina del Rio T."/>
            <person name="Hammon N."/>
            <person name="Israni S."/>
            <person name="Dalin E."/>
            <person name="Tice H."/>
            <person name="Pitluck S."/>
            <person name="Saunders E."/>
            <person name="Brettin T."/>
            <person name="Bruce D."/>
            <person name="Han C."/>
            <person name="Tapia R."/>
            <person name="Schmutz J."/>
            <person name="Larimer F."/>
            <person name="Land M."/>
            <person name="Hauser L."/>
            <person name="Kyrpides N."/>
            <person name="Kim E."/>
            <person name="Lovley D."/>
            <person name="Richardson P."/>
        </authorList>
    </citation>
    <scope>NUCLEOTIDE SEQUENCE [LARGE SCALE GENOMIC DNA]</scope>
    <source>
        <strain evidence="2">DSM 2379 / NBRC 103807 / OttBd1</strain>
        <plasmid evidence="2">Plasmid pPRO1</plasmid>
    </source>
</reference>
<dbReference type="KEGG" id="ppd:Ppro_3770"/>
<dbReference type="HOGENOM" id="CLU_1833298_0_0_7"/>
<dbReference type="eggNOG" id="ENOG5033KV7">
    <property type="taxonomic scope" value="Bacteria"/>
</dbReference>
<keyword evidence="1" id="KW-0614">Plasmid</keyword>
<keyword evidence="2" id="KW-1185">Reference proteome</keyword>
<dbReference type="AlphaFoldDB" id="A0R7Q1"/>
<protein>
    <submittedName>
        <fullName evidence="1">Uncharacterized protein</fullName>
    </submittedName>
</protein>
<accession>A0R7Q1</accession>
<dbReference type="EMBL" id="CP000483">
    <property type="protein sequence ID" value="ABL01359.1"/>
    <property type="molecule type" value="Genomic_DNA"/>
</dbReference>
<evidence type="ECO:0000313" key="2">
    <source>
        <dbReference type="Proteomes" id="UP000006732"/>
    </source>
</evidence>
<organism evidence="1 2">
    <name type="scientific">Pelobacter propionicus (strain DSM 2379 / NBRC 103807 / OttBd1)</name>
    <dbReference type="NCBI Taxonomy" id="338966"/>
    <lineage>
        <taxon>Bacteria</taxon>
        <taxon>Pseudomonadati</taxon>
        <taxon>Thermodesulfobacteriota</taxon>
        <taxon>Desulfuromonadia</taxon>
        <taxon>Desulfuromonadales</taxon>
        <taxon>Desulfuromonadaceae</taxon>
        <taxon>Pelobacter</taxon>
    </lineage>
</organism>
<geneLocation type="plasmid" evidence="1 2">
    <name>pPRO1</name>
</geneLocation>
<name>A0R7Q1_PELPD</name>
<evidence type="ECO:0000313" key="1">
    <source>
        <dbReference type="EMBL" id="ABL01359.1"/>
    </source>
</evidence>
<dbReference type="RefSeq" id="WP_011733878.1">
    <property type="nucleotide sequence ID" value="NC_008607.1"/>
</dbReference>
<sequence>MTGQAQPILETTTPIMNHAPVPPGLPSVPPSAPPSYVTKSGAIVLALVVSLVSSAASIWGYDHYLAQKVVAIDIKSFVEEKKADYIAGRLDDAGLKREMDKLELAVSSIPKNKVVLMGDLVVKNVPIIKP</sequence>
<gene>
    <name evidence="1" type="ordered locus">Ppro_3770</name>
</gene>
<dbReference type="Proteomes" id="UP000006732">
    <property type="component" value="Plasmid pPRO1"/>
</dbReference>
<dbReference type="OrthoDB" id="5396397at2"/>